<evidence type="ECO:0000313" key="2">
    <source>
        <dbReference type="EMBL" id="MBD2867139.1"/>
    </source>
</evidence>
<sequence length="283" mass="30521">MKILVAGASGVVGRALVPMLVEQGHEVTGTTRTGNYAVELSRLGAQPVVLDMFDREAAFRVIRGIRPDAVIHQLTSLGARDFAEHARLRVEGTRNLVDASLEAGARRMVAQSISWAYAPGEGPAQEDQPLHLDAAMPRKLTVDSVHALESAVAEMPEHVILRYGLFYGPGTWYAPDGLMAEQAREGQLPATDGVSSFIHVQDAALAAVQALNWPPGCYNITDNEPAAGIEWLPAFAGAVNAPAPARRAGGEGWERGALNGKAKRLGWQPRYDSWRIGFRRGLE</sequence>
<evidence type="ECO:0000313" key="3">
    <source>
        <dbReference type="Proteomes" id="UP000632125"/>
    </source>
</evidence>
<dbReference type="Gene3D" id="3.40.50.720">
    <property type="entry name" value="NAD(P)-binding Rossmann-like Domain"/>
    <property type="match status" value="1"/>
</dbReference>
<comment type="caution">
    <text evidence="2">The sequence shown here is derived from an EMBL/GenBank/DDBJ whole genome shotgun (WGS) entry which is preliminary data.</text>
</comment>
<dbReference type="InterPro" id="IPR001509">
    <property type="entry name" value="Epimerase_deHydtase"/>
</dbReference>
<feature type="domain" description="NAD-dependent epimerase/dehydratase" evidence="1">
    <location>
        <begin position="3"/>
        <end position="220"/>
    </location>
</feature>
<dbReference type="Pfam" id="PF01370">
    <property type="entry name" value="Epimerase"/>
    <property type="match status" value="1"/>
</dbReference>
<dbReference type="PANTHER" id="PTHR48079:SF6">
    <property type="entry name" value="NAD(P)-BINDING DOMAIN-CONTAINING PROTEIN-RELATED"/>
    <property type="match status" value="1"/>
</dbReference>
<organism evidence="2 3">
    <name type="scientific">Paenibacillus arenilitoris</name>
    <dbReference type="NCBI Taxonomy" id="2772299"/>
    <lineage>
        <taxon>Bacteria</taxon>
        <taxon>Bacillati</taxon>
        <taxon>Bacillota</taxon>
        <taxon>Bacilli</taxon>
        <taxon>Bacillales</taxon>
        <taxon>Paenibacillaceae</taxon>
        <taxon>Paenibacillus</taxon>
    </lineage>
</organism>
<dbReference type="InterPro" id="IPR051783">
    <property type="entry name" value="NAD(P)-dependent_oxidoreduct"/>
</dbReference>
<dbReference type="SUPFAM" id="SSF51735">
    <property type="entry name" value="NAD(P)-binding Rossmann-fold domains"/>
    <property type="match status" value="1"/>
</dbReference>
<dbReference type="Proteomes" id="UP000632125">
    <property type="component" value="Unassembled WGS sequence"/>
</dbReference>
<dbReference type="GO" id="GO:0004029">
    <property type="term" value="F:aldehyde dehydrogenase (NAD+) activity"/>
    <property type="evidence" value="ECO:0007669"/>
    <property type="project" value="TreeGrafter"/>
</dbReference>
<protein>
    <submittedName>
        <fullName evidence="2">NAD(P)-dependent oxidoreductase</fullName>
    </submittedName>
</protein>
<accession>A0A927H535</accession>
<dbReference type="GO" id="GO:0005737">
    <property type="term" value="C:cytoplasm"/>
    <property type="evidence" value="ECO:0007669"/>
    <property type="project" value="TreeGrafter"/>
</dbReference>
<dbReference type="AlphaFoldDB" id="A0A927H535"/>
<dbReference type="EMBL" id="JACXIY010000001">
    <property type="protein sequence ID" value="MBD2867139.1"/>
    <property type="molecule type" value="Genomic_DNA"/>
</dbReference>
<keyword evidence="3" id="KW-1185">Reference proteome</keyword>
<dbReference type="InterPro" id="IPR036291">
    <property type="entry name" value="NAD(P)-bd_dom_sf"/>
</dbReference>
<reference evidence="2" key="1">
    <citation type="submission" date="2020-09" db="EMBL/GenBank/DDBJ databases">
        <title>A novel bacterium of genus Paenibacillus, isolated from South China Sea.</title>
        <authorList>
            <person name="Huang H."/>
            <person name="Mo K."/>
            <person name="Hu Y."/>
        </authorList>
    </citation>
    <scope>NUCLEOTIDE SEQUENCE</scope>
    <source>
        <strain evidence="2">IB182493</strain>
    </source>
</reference>
<dbReference type="PANTHER" id="PTHR48079">
    <property type="entry name" value="PROTEIN YEEZ"/>
    <property type="match status" value="1"/>
</dbReference>
<gene>
    <name evidence="2" type="ORF">IDH41_01015</name>
</gene>
<dbReference type="RefSeq" id="WP_190857435.1">
    <property type="nucleotide sequence ID" value="NZ_JACXIY010000001.1"/>
</dbReference>
<name>A0A927H535_9BACL</name>
<proteinExistence type="predicted"/>
<evidence type="ECO:0000259" key="1">
    <source>
        <dbReference type="Pfam" id="PF01370"/>
    </source>
</evidence>